<evidence type="ECO:0000313" key="2">
    <source>
        <dbReference type="EMBL" id="SOO23191.1"/>
    </source>
</evidence>
<feature type="region of interest" description="Disordered" evidence="1">
    <location>
        <begin position="118"/>
        <end position="138"/>
    </location>
</feature>
<dbReference type="AlphaFoldDB" id="A0A7Z7NH03"/>
<gene>
    <name evidence="2" type="ORF">XFF6991_180302</name>
</gene>
<evidence type="ECO:0000256" key="1">
    <source>
        <dbReference type="SAM" id="MobiDB-lite"/>
    </source>
</evidence>
<comment type="caution">
    <text evidence="2">The sequence shown here is derived from an EMBL/GenBank/DDBJ whole genome shotgun (WGS) entry which is preliminary data.</text>
</comment>
<dbReference type="Proteomes" id="UP000234345">
    <property type="component" value="Unassembled WGS sequence"/>
</dbReference>
<protein>
    <submittedName>
        <fullName evidence="2">Uncharacterized protein</fullName>
    </submittedName>
</protein>
<dbReference type="EMBL" id="OCZC01000046">
    <property type="protein sequence ID" value="SOO23191.1"/>
    <property type="molecule type" value="Genomic_DNA"/>
</dbReference>
<sequence>MAHGADAVSHVWNSRLACIPNRVCRWVCILASVLPASGLSEPLTDGSARRDGCETEGNHLITRGRSFAASRQLLHGAARGNANRTNAAAWAKASALQKTSAPAPQAHVPMPMQDSWRRWKRRSGMSATGMPSRRRDEW</sequence>
<reference evidence="2 3" key="1">
    <citation type="submission" date="2017-10" db="EMBL/GenBank/DDBJ databases">
        <authorList>
            <person name="Regsiter A."/>
            <person name="William W."/>
        </authorList>
    </citation>
    <scope>NUCLEOTIDE SEQUENCE [LARGE SCALE GENOMIC DNA]</scope>
    <source>
        <strain evidence="2 3">CFBP6991</strain>
    </source>
</reference>
<organism evidence="2 3">
    <name type="scientific">Xanthomonas campestris pv. phaseoli</name>
    <dbReference type="NCBI Taxonomy" id="317013"/>
    <lineage>
        <taxon>Bacteria</taxon>
        <taxon>Pseudomonadati</taxon>
        <taxon>Pseudomonadota</taxon>
        <taxon>Gammaproteobacteria</taxon>
        <taxon>Lysobacterales</taxon>
        <taxon>Lysobacteraceae</taxon>
        <taxon>Xanthomonas</taxon>
    </lineage>
</organism>
<evidence type="ECO:0000313" key="3">
    <source>
        <dbReference type="Proteomes" id="UP000234345"/>
    </source>
</evidence>
<name>A0A7Z7NH03_XANCH</name>
<accession>A0A7Z7NH03</accession>
<proteinExistence type="predicted"/>